<dbReference type="FunFam" id="3.40.50.2000:FF:000061">
    <property type="entry name" value="UDP-glycosyltransferase 83A1"/>
    <property type="match status" value="1"/>
</dbReference>
<gene>
    <name evidence="3" type="primary">UGT83A1_0</name>
    <name evidence="3" type="ORF">Zm00014a_021679</name>
</gene>
<evidence type="ECO:0000313" key="3">
    <source>
        <dbReference type="EMBL" id="PWZ57179.1"/>
    </source>
</evidence>
<keyword evidence="2 3" id="KW-0808">Transferase</keyword>
<dbReference type="CDD" id="cd03784">
    <property type="entry name" value="GT1_Gtf-like"/>
    <property type="match status" value="1"/>
</dbReference>
<dbReference type="EMBL" id="NCVQ01000001">
    <property type="protein sequence ID" value="PWZ57179.1"/>
    <property type="molecule type" value="Genomic_DNA"/>
</dbReference>
<dbReference type="InterPro" id="IPR002213">
    <property type="entry name" value="UDP_glucos_trans"/>
</dbReference>
<organism evidence="3">
    <name type="scientific">Zea mays</name>
    <name type="common">Maize</name>
    <dbReference type="NCBI Taxonomy" id="4577"/>
    <lineage>
        <taxon>Eukaryota</taxon>
        <taxon>Viridiplantae</taxon>
        <taxon>Streptophyta</taxon>
        <taxon>Embryophyta</taxon>
        <taxon>Tracheophyta</taxon>
        <taxon>Spermatophyta</taxon>
        <taxon>Magnoliopsida</taxon>
        <taxon>Liliopsida</taxon>
        <taxon>Poales</taxon>
        <taxon>Poaceae</taxon>
        <taxon>PACMAD clade</taxon>
        <taxon>Panicoideae</taxon>
        <taxon>Andropogonodae</taxon>
        <taxon>Andropogoneae</taxon>
        <taxon>Tripsacinae</taxon>
        <taxon>Zea</taxon>
    </lineage>
</organism>
<accession>A0A317YEY6</accession>
<proteinExistence type="inferred from homology"/>
<dbReference type="SUPFAM" id="SSF53756">
    <property type="entry name" value="UDP-Glycosyltransferase/glycogen phosphorylase"/>
    <property type="match status" value="1"/>
</dbReference>
<sequence length="460" mass="50017">MAAAPHRPRVMMLPFAAQGHVMPLMELSHRLVEHGFEVVFVNTDFNHARILATMAGATPAGGIHLVSFPDGMDPDGDRTDIGKVLDGLPAAMLGGLEETIRSRDIRWVVADVSMSFALELVHTVGVRVALFSTYSAATFALRMQLPRMLEDGILDETGNVRRNERVQLDSKMPAIDASKLPWTSLGKSPESRRAMIQSTLTTNPTLALAETIVCNTFQEVESVALARLPVPAVAIGPLEAPKSVSSSAAAAGHFWAQDEACLRWLDAQAPGSVVYVAFGSLTVFDAERLQELADGLALTGRPFLWVVRPNFADGVGERWLDGFRRRVGEDRGLVVGWAPQQRVLAHPSVACFVTHCGWNSTMEGVRHGVPFLCWPYFADQFLNQSYICDLWGVGLKVCADADERGVVTKEEIRDKVARLLGDEAIKARTVALKSAACASVADGGSSHQDLLKLVNLLREN</sequence>
<dbReference type="ExpressionAtlas" id="A0A317YEY6">
    <property type="expression patterns" value="baseline and differential"/>
</dbReference>
<dbReference type="Pfam" id="PF00201">
    <property type="entry name" value="UDPGT"/>
    <property type="match status" value="1"/>
</dbReference>
<name>A0A317YEY6_MAIZE</name>
<dbReference type="AlphaFoldDB" id="A0A317YEY6"/>
<dbReference type="PANTHER" id="PTHR11926">
    <property type="entry name" value="GLUCOSYL/GLUCURONOSYL TRANSFERASES"/>
    <property type="match status" value="1"/>
</dbReference>
<dbReference type="GO" id="GO:0008194">
    <property type="term" value="F:UDP-glycosyltransferase activity"/>
    <property type="evidence" value="ECO:0007669"/>
    <property type="project" value="InterPro"/>
</dbReference>
<comment type="similarity">
    <text evidence="1">Belongs to the UDP-glycosyltransferase family.</text>
</comment>
<reference evidence="3" key="1">
    <citation type="journal article" date="2018" name="Nat. Genet.">
        <title>Extensive intraspecific gene order and gene structural variations between Mo17 and other maize genomes.</title>
        <authorList>
            <person name="Sun S."/>
            <person name="Zhou Y."/>
            <person name="Chen J."/>
            <person name="Shi J."/>
            <person name="Zhao H."/>
            <person name="Zhao H."/>
            <person name="Song W."/>
            <person name="Zhang M."/>
            <person name="Cui Y."/>
            <person name="Dong X."/>
            <person name="Liu H."/>
            <person name="Ma X."/>
            <person name="Jiao Y."/>
            <person name="Wang B."/>
            <person name="Wei X."/>
            <person name="Stein J.C."/>
            <person name="Glaubitz J.C."/>
            <person name="Lu F."/>
            <person name="Yu G."/>
            <person name="Liang C."/>
            <person name="Fengler K."/>
            <person name="Li B."/>
            <person name="Rafalski A."/>
            <person name="Schnable P.S."/>
            <person name="Ware D.H."/>
            <person name="Buckler E.S."/>
            <person name="Lai J."/>
        </authorList>
    </citation>
    <scope>NUCLEOTIDE SEQUENCE [LARGE SCALE GENOMIC DNA]</scope>
    <source>
        <tissue evidence="3">Seedling</tissue>
    </source>
</reference>
<dbReference type="FunFam" id="3.40.50.2000:FF:000108">
    <property type="entry name" value="UDP-glycosyltransferase 83A1"/>
    <property type="match status" value="1"/>
</dbReference>
<comment type="caution">
    <text evidence="3">The sequence shown here is derived from an EMBL/GenBank/DDBJ whole genome shotgun (WGS) entry which is preliminary data.</text>
</comment>
<dbReference type="Proteomes" id="UP000251960">
    <property type="component" value="Chromosome 1"/>
</dbReference>
<protein>
    <submittedName>
        <fullName evidence="3">UDP-glycosyltransferase 83A1</fullName>
    </submittedName>
</protein>
<dbReference type="Gene3D" id="3.40.50.2000">
    <property type="entry name" value="Glycogen Phosphorylase B"/>
    <property type="match status" value="2"/>
</dbReference>
<evidence type="ECO:0000256" key="1">
    <source>
        <dbReference type="ARBA" id="ARBA00009995"/>
    </source>
</evidence>
<evidence type="ECO:0000256" key="2">
    <source>
        <dbReference type="ARBA" id="ARBA00022679"/>
    </source>
</evidence>
<dbReference type="PANTHER" id="PTHR11926:SF1511">
    <property type="entry name" value="GLYCOSYLTRANSFERASE"/>
    <property type="match status" value="1"/>
</dbReference>